<evidence type="ECO:0000313" key="2">
    <source>
        <dbReference type="EMBL" id="AFG37136.1"/>
    </source>
</evidence>
<dbReference type="RefSeq" id="WP_014455128.1">
    <property type="nucleotide sequence ID" value="NC_017098.1"/>
</dbReference>
<name>H9UHZ3_SPIAZ</name>
<dbReference type="OrthoDB" id="148766at2"/>
<accession>H9UHZ3</accession>
<sequence>MRITSRFERKYQLSVAQYYQVRNALRSFMTLDPYTAAAGGRYLVRSLYFDTSDYAAFHERNQGNYGRIKLRIRSYSDTITASPQVLVELKTKKGSVMEKYGSFVPCSRYLQFMQTRSWLSPADPVLIEFERLLRVRSLLPTLLVQYLREGYQSRDRVPVRVTLDHNVSSTRSHMLFPDNPLLKPHRPKHIVLEIKCARDQEPEWLQHIVRRHSLKMVPNSKYVQGIEIVRPSMATPRLVV</sequence>
<keyword evidence="3" id="KW-1185">Reference proteome</keyword>
<dbReference type="KEGG" id="sfc:Spiaf_1049"/>
<dbReference type="Proteomes" id="UP000007383">
    <property type="component" value="Chromosome"/>
</dbReference>
<organism evidence="2 3">
    <name type="scientific">Spirochaeta africana (strain ATCC 700263 / DSM 8902 / Z-7692)</name>
    <dbReference type="NCBI Taxonomy" id="889378"/>
    <lineage>
        <taxon>Bacteria</taxon>
        <taxon>Pseudomonadati</taxon>
        <taxon>Spirochaetota</taxon>
        <taxon>Spirochaetia</taxon>
        <taxon>Spirochaetales</taxon>
        <taxon>Spirochaetaceae</taxon>
        <taxon>Spirochaeta</taxon>
    </lineage>
</organism>
<evidence type="ECO:0000259" key="1">
    <source>
        <dbReference type="Pfam" id="PF09359"/>
    </source>
</evidence>
<feature type="domain" description="VTC" evidence="1">
    <location>
        <begin position="6"/>
        <end position="229"/>
    </location>
</feature>
<dbReference type="Gene3D" id="3.20.100.30">
    <property type="entry name" value="VTC, catalytic tunnel domain"/>
    <property type="match status" value="1"/>
</dbReference>
<dbReference type="STRING" id="889378.Spiaf_1049"/>
<dbReference type="CDD" id="cd07750">
    <property type="entry name" value="PolyPPase_VTC_like"/>
    <property type="match status" value="1"/>
</dbReference>
<dbReference type="HOGENOM" id="CLU_072767_1_0_12"/>
<protein>
    <submittedName>
        <fullName evidence="2">VTC domain-containing protein</fullName>
    </submittedName>
</protein>
<dbReference type="GO" id="GO:0006799">
    <property type="term" value="P:polyphosphate biosynthetic process"/>
    <property type="evidence" value="ECO:0007669"/>
    <property type="project" value="UniProtKB-ARBA"/>
</dbReference>
<dbReference type="InterPro" id="IPR018966">
    <property type="entry name" value="VTC_domain"/>
</dbReference>
<dbReference type="Pfam" id="PF09359">
    <property type="entry name" value="VTC"/>
    <property type="match status" value="1"/>
</dbReference>
<dbReference type="eggNOG" id="COG5036">
    <property type="taxonomic scope" value="Bacteria"/>
</dbReference>
<evidence type="ECO:0000313" key="3">
    <source>
        <dbReference type="Proteomes" id="UP000007383"/>
    </source>
</evidence>
<proteinExistence type="predicted"/>
<dbReference type="EMBL" id="CP003282">
    <property type="protein sequence ID" value="AFG37136.1"/>
    <property type="molecule type" value="Genomic_DNA"/>
</dbReference>
<gene>
    <name evidence="2" type="ordered locus">Spiaf_1049</name>
</gene>
<dbReference type="AlphaFoldDB" id="H9UHZ3"/>
<reference evidence="3" key="1">
    <citation type="journal article" date="2013" name="Stand. Genomic Sci.">
        <title>Complete genome sequence of the halophilic bacterium Spirochaeta africana type strain (Z-7692(T)) from the alkaline Lake Magadi in the East African Rift.</title>
        <authorList>
            <person name="Liolos K."/>
            <person name="Abt B."/>
            <person name="Scheuner C."/>
            <person name="Teshima H."/>
            <person name="Held B."/>
            <person name="Lapidus A."/>
            <person name="Nolan M."/>
            <person name="Lucas S."/>
            <person name="Deshpande S."/>
            <person name="Cheng J.F."/>
            <person name="Tapia R."/>
            <person name="Goodwin L.A."/>
            <person name="Pitluck S."/>
            <person name="Pagani I."/>
            <person name="Ivanova N."/>
            <person name="Mavromatis K."/>
            <person name="Mikhailova N."/>
            <person name="Huntemann M."/>
            <person name="Pati A."/>
            <person name="Chen A."/>
            <person name="Palaniappan K."/>
            <person name="Land M."/>
            <person name="Rohde M."/>
            <person name="Tindall B.J."/>
            <person name="Detter J.C."/>
            <person name="Goker M."/>
            <person name="Bristow J."/>
            <person name="Eisen J.A."/>
            <person name="Markowitz V."/>
            <person name="Hugenholtz P."/>
            <person name="Woyke T."/>
            <person name="Klenk H.P."/>
            <person name="Kyrpides N.C."/>
        </authorList>
    </citation>
    <scope>NUCLEOTIDE SEQUENCE</scope>
    <source>
        <strain evidence="3">ATCC 700263 / DSM 8902 / Z-7692</strain>
    </source>
</reference>
<dbReference type="InterPro" id="IPR042267">
    <property type="entry name" value="VTC_sf"/>
</dbReference>
<dbReference type="PATRIC" id="fig|889378.3.peg.1050"/>